<dbReference type="Pfam" id="PF13847">
    <property type="entry name" value="Methyltransf_31"/>
    <property type="match status" value="1"/>
</dbReference>
<protein>
    <submittedName>
        <fullName evidence="2">Methyltransferase type 12</fullName>
    </submittedName>
</protein>
<dbReference type="EMBL" id="CP003075">
    <property type="protein sequence ID" value="AEQ50325.1"/>
    <property type="molecule type" value="Genomic_DNA"/>
</dbReference>
<dbReference type="RefSeq" id="WP_014129475.1">
    <property type="nucleotide sequence ID" value="NC_016078.1"/>
</dbReference>
<gene>
    <name evidence="2" type="ordered locus">KKY_280</name>
</gene>
<evidence type="ECO:0000313" key="3">
    <source>
        <dbReference type="Proteomes" id="UP000008850"/>
    </source>
</evidence>
<dbReference type="GO" id="GO:0032259">
    <property type="term" value="P:methylation"/>
    <property type="evidence" value="ECO:0007669"/>
    <property type="project" value="UniProtKB-KW"/>
</dbReference>
<dbReference type="InterPro" id="IPR025714">
    <property type="entry name" value="Methyltranfer_dom"/>
</dbReference>
<dbReference type="KEGG" id="phl:KKY_280"/>
<name>G4R8N9_PELHB</name>
<dbReference type="InterPro" id="IPR050723">
    <property type="entry name" value="CFA/CMAS"/>
</dbReference>
<organism evidence="2 3">
    <name type="scientific">Pelagibacterium halotolerans (strain DSM 22347 / JCM 15775 / CGMCC 1.7692 / B2)</name>
    <dbReference type="NCBI Taxonomy" id="1082931"/>
    <lineage>
        <taxon>Bacteria</taxon>
        <taxon>Pseudomonadati</taxon>
        <taxon>Pseudomonadota</taxon>
        <taxon>Alphaproteobacteria</taxon>
        <taxon>Hyphomicrobiales</taxon>
        <taxon>Devosiaceae</taxon>
        <taxon>Pelagibacterium</taxon>
    </lineage>
</organism>
<accession>G4R8N9</accession>
<dbReference type="HOGENOM" id="CLU_081534_4_1_5"/>
<reference evidence="2 3" key="1">
    <citation type="journal article" date="2012" name="J. Bacteriol.">
        <title>Complete genome sequence of Pelagibacterium halotolerans B2T.</title>
        <authorList>
            <person name="Huo Y.Y."/>
            <person name="Cheng H."/>
            <person name="Han X.F."/>
            <person name="Jiang X.W."/>
            <person name="Sun C."/>
            <person name="Zhang X.Q."/>
            <person name="Zhu X.F."/>
            <person name="Liu Y.F."/>
            <person name="Li P.F."/>
            <person name="Ni P.X."/>
            <person name="Wu M."/>
        </authorList>
    </citation>
    <scope>NUCLEOTIDE SEQUENCE [LARGE SCALE GENOMIC DNA]</scope>
    <source>
        <strain evidence="3">DSM 22347 / JCM 15775 / CGMCC 1.7692 / B2</strain>
    </source>
</reference>
<feature type="domain" description="Methyltransferase" evidence="1">
    <location>
        <begin position="19"/>
        <end position="110"/>
    </location>
</feature>
<dbReference type="InterPro" id="IPR029063">
    <property type="entry name" value="SAM-dependent_MTases_sf"/>
</dbReference>
<dbReference type="PANTHER" id="PTHR43667:SF2">
    <property type="entry name" value="FATTY ACID C-METHYL TRANSFERASE"/>
    <property type="match status" value="1"/>
</dbReference>
<dbReference type="STRING" id="1082931.KKY_280"/>
<dbReference type="Gene3D" id="3.40.50.150">
    <property type="entry name" value="Vaccinia Virus protein VP39"/>
    <property type="match status" value="1"/>
</dbReference>
<evidence type="ECO:0000259" key="1">
    <source>
        <dbReference type="Pfam" id="PF13847"/>
    </source>
</evidence>
<dbReference type="GO" id="GO:0008168">
    <property type="term" value="F:methyltransferase activity"/>
    <property type="evidence" value="ECO:0007669"/>
    <property type="project" value="UniProtKB-KW"/>
</dbReference>
<dbReference type="PANTHER" id="PTHR43667">
    <property type="entry name" value="CYCLOPROPANE-FATTY-ACYL-PHOSPHOLIPID SYNTHASE"/>
    <property type="match status" value="1"/>
</dbReference>
<dbReference type="eggNOG" id="COG2230">
    <property type="taxonomic scope" value="Bacteria"/>
</dbReference>
<dbReference type="SUPFAM" id="SSF53335">
    <property type="entry name" value="S-adenosyl-L-methionine-dependent methyltransferases"/>
    <property type="match status" value="1"/>
</dbReference>
<dbReference type="AlphaFoldDB" id="G4R8N9"/>
<dbReference type="Proteomes" id="UP000008850">
    <property type="component" value="Chromosome"/>
</dbReference>
<keyword evidence="2" id="KW-0489">Methyltransferase</keyword>
<dbReference type="CDD" id="cd02440">
    <property type="entry name" value="AdoMet_MTases"/>
    <property type="match status" value="1"/>
</dbReference>
<evidence type="ECO:0000313" key="2">
    <source>
        <dbReference type="EMBL" id="AEQ50325.1"/>
    </source>
</evidence>
<keyword evidence="3" id="KW-1185">Reference proteome</keyword>
<sequence length="141" mass="14906">MAQDISARLLAIVDALPLRQGMRVLEIGCGPGAMAREMARRIGAGKVVGIDRSAKAIALARAGSAPEMASDVLDFRQSAIEDFTLRTEEAPFDLVVAVRVGALDGRHPQAGEKARAAIARALGANGQLYIDGKAAQWVQRD</sequence>
<proteinExistence type="predicted"/>
<keyword evidence="2" id="KW-0808">Transferase</keyword>